<accession>A0A6C0DLE6</accession>
<organism evidence="2">
    <name type="scientific">viral metagenome</name>
    <dbReference type="NCBI Taxonomy" id="1070528"/>
    <lineage>
        <taxon>unclassified sequences</taxon>
        <taxon>metagenomes</taxon>
        <taxon>organismal metagenomes</taxon>
    </lineage>
</organism>
<sequence>MEPELNITEILARISKLENKHLEIKKEMKDIKERFNKIEKTKVIF</sequence>
<keyword evidence="1" id="KW-0175">Coiled coil</keyword>
<feature type="coiled-coil region" evidence="1">
    <location>
        <begin position="7"/>
        <end position="41"/>
    </location>
</feature>
<protein>
    <submittedName>
        <fullName evidence="2">Uncharacterized protein</fullName>
    </submittedName>
</protein>
<reference evidence="2" key="1">
    <citation type="journal article" date="2020" name="Nature">
        <title>Giant virus diversity and host interactions through global metagenomics.</title>
        <authorList>
            <person name="Schulz F."/>
            <person name="Roux S."/>
            <person name="Paez-Espino D."/>
            <person name="Jungbluth S."/>
            <person name="Walsh D.A."/>
            <person name="Denef V.J."/>
            <person name="McMahon K.D."/>
            <person name="Konstantinidis K.T."/>
            <person name="Eloe-Fadrosh E.A."/>
            <person name="Kyrpides N.C."/>
            <person name="Woyke T."/>
        </authorList>
    </citation>
    <scope>NUCLEOTIDE SEQUENCE</scope>
    <source>
        <strain evidence="2">GVMAG-M-3300023174-30</strain>
    </source>
</reference>
<dbReference type="AlphaFoldDB" id="A0A6C0DLE6"/>
<evidence type="ECO:0000256" key="1">
    <source>
        <dbReference type="SAM" id="Coils"/>
    </source>
</evidence>
<evidence type="ECO:0000313" key="2">
    <source>
        <dbReference type="EMBL" id="QHT17756.1"/>
    </source>
</evidence>
<dbReference type="EMBL" id="MN739643">
    <property type="protein sequence ID" value="QHT17756.1"/>
    <property type="molecule type" value="Genomic_DNA"/>
</dbReference>
<name>A0A6C0DLE6_9ZZZZ</name>
<proteinExistence type="predicted"/>